<proteinExistence type="predicted"/>
<dbReference type="Proteomes" id="UP000656732">
    <property type="component" value="Unassembled WGS sequence"/>
</dbReference>
<sequence length="605" mass="68300">MHPLPRSLEPLPGESLVSYLLRLSHRLGLPPLHLARMAGLANGFHRTRISRELLLDLTPSQVAGFAHLTRLSPQEVTQLTLLSWRDRYPPIARSLNQSQRTWADTWLFLSSPRFCTSCLAGNSTATQRLHGGPWHKSWHLPVVFACIRHEQFLEPCCPHCGRPSSGSEFLIPRVNDNRLHPAQCRWTSAEPQAKKRMTRACGGWLNEAGPHCIQPRPTAASLQFQQAILTRLSSSAPAAETAEYFSDLRMVATLISTSWPEARYLMDTASVEKVDVYVRGRHGPHERQARDAPPRDPIVCAAVLQAADRVLAAEDLSGVLSQFIRAAFRSSPSHTPWVRLLARHEHACSERLQAAAEPLTRAFRKVGGSQGIRAPIRDDYRAEHIPAFLEHDWYQRHLARFSGHAPKFLRRAAAVQLVQWSVGGSRSDAAAFLGINPNRVQFKVASEPRFWAQAGCDPTELDAALRQLASELGAHPHLFVDYRRRREALRDWALDRTTWIDLINKMQPLPGSIRPDFDDRKRQEASVFVWAQVTQGEHLFAPRTIAAKQPSNVRRRWAQRRSTTWFQLTRPDPLPHYAELRRVLDDYARRLASAIDSGTACTGES</sequence>
<accession>A0A918BXT0</accession>
<dbReference type="RefSeq" id="WP_189560380.1">
    <property type="nucleotide sequence ID" value="NZ_BMTU01000012.1"/>
</dbReference>
<evidence type="ECO:0000313" key="3">
    <source>
        <dbReference type="Proteomes" id="UP000656732"/>
    </source>
</evidence>
<dbReference type="Pfam" id="PF06527">
    <property type="entry name" value="TniQ"/>
    <property type="match status" value="1"/>
</dbReference>
<dbReference type="AlphaFoldDB" id="A0A918BXT0"/>
<organism evidence="2 3">
    <name type="scientific">Streptomyces pilosus</name>
    <dbReference type="NCBI Taxonomy" id="28893"/>
    <lineage>
        <taxon>Bacteria</taxon>
        <taxon>Bacillati</taxon>
        <taxon>Actinomycetota</taxon>
        <taxon>Actinomycetes</taxon>
        <taxon>Kitasatosporales</taxon>
        <taxon>Streptomycetaceae</taxon>
        <taxon>Streptomyces</taxon>
    </lineage>
</organism>
<evidence type="ECO:0000313" key="2">
    <source>
        <dbReference type="EMBL" id="GGQ97571.1"/>
    </source>
</evidence>
<reference evidence="2" key="1">
    <citation type="journal article" date="2014" name="Int. J. Syst. Evol. Microbiol.">
        <title>Complete genome sequence of Corynebacterium casei LMG S-19264T (=DSM 44701T), isolated from a smear-ripened cheese.</title>
        <authorList>
            <consortium name="US DOE Joint Genome Institute (JGI-PGF)"/>
            <person name="Walter F."/>
            <person name="Albersmeier A."/>
            <person name="Kalinowski J."/>
            <person name="Ruckert C."/>
        </authorList>
    </citation>
    <scope>NUCLEOTIDE SEQUENCE</scope>
    <source>
        <strain evidence="2">JCM 4403</strain>
    </source>
</reference>
<gene>
    <name evidence="2" type="ORF">GCM10010280_51340</name>
</gene>
<protein>
    <recommendedName>
        <fullName evidence="1">TniQ domain-containing protein</fullName>
    </recommendedName>
</protein>
<comment type="caution">
    <text evidence="2">The sequence shown here is derived from an EMBL/GenBank/DDBJ whole genome shotgun (WGS) entry which is preliminary data.</text>
</comment>
<dbReference type="InterPro" id="IPR009492">
    <property type="entry name" value="TniQ"/>
</dbReference>
<dbReference type="EMBL" id="BMTU01000012">
    <property type="protein sequence ID" value="GGQ97571.1"/>
    <property type="molecule type" value="Genomic_DNA"/>
</dbReference>
<evidence type="ECO:0000259" key="1">
    <source>
        <dbReference type="Pfam" id="PF06527"/>
    </source>
</evidence>
<feature type="domain" description="TniQ" evidence="1">
    <location>
        <begin position="5"/>
        <end position="153"/>
    </location>
</feature>
<reference evidence="2" key="2">
    <citation type="submission" date="2020-09" db="EMBL/GenBank/DDBJ databases">
        <authorList>
            <person name="Sun Q."/>
            <person name="Ohkuma M."/>
        </authorList>
    </citation>
    <scope>NUCLEOTIDE SEQUENCE</scope>
    <source>
        <strain evidence="2">JCM 4403</strain>
    </source>
</reference>
<keyword evidence="3" id="KW-1185">Reference proteome</keyword>
<name>A0A918BXT0_9ACTN</name>